<comment type="caution">
    <text evidence="5">The sequence shown here is derived from an EMBL/GenBank/DDBJ whole genome shotgun (WGS) entry which is preliminary data.</text>
</comment>
<evidence type="ECO:0000259" key="4">
    <source>
        <dbReference type="PROSITE" id="PS50949"/>
    </source>
</evidence>
<dbReference type="Gene3D" id="1.10.10.10">
    <property type="entry name" value="Winged helix-like DNA-binding domain superfamily/Winged helix DNA-binding domain"/>
    <property type="match status" value="1"/>
</dbReference>
<dbReference type="PANTHER" id="PTHR44846">
    <property type="entry name" value="MANNOSYL-D-GLYCERATE TRANSPORT/METABOLISM SYSTEM REPRESSOR MNGR-RELATED"/>
    <property type="match status" value="1"/>
</dbReference>
<dbReference type="SUPFAM" id="SSF64288">
    <property type="entry name" value="Chorismate lyase-like"/>
    <property type="match status" value="1"/>
</dbReference>
<dbReference type="AlphaFoldDB" id="A0A125P606"/>
<dbReference type="InterPro" id="IPR000524">
    <property type="entry name" value="Tscrpt_reg_HTH_GntR"/>
</dbReference>
<evidence type="ECO:0000313" key="6">
    <source>
        <dbReference type="Proteomes" id="UP000067598"/>
    </source>
</evidence>
<evidence type="ECO:0000256" key="3">
    <source>
        <dbReference type="ARBA" id="ARBA00023163"/>
    </source>
</evidence>
<dbReference type="InterPro" id="IPR028978">
    <property type="entry name" value="Chorismate_lyase_/UTRA_dom_sf"/>
</dbReference>
<dbReference type="InterPro" id="IPR050679">
    <property type="entry name" value="Bact_HTH_transcr_reg"/>
</dbReference>
<keyword evidence="1" id="KW-0805">Transcription regulation</keyword>
<protein>
    <submittedName>
        <fullName evidence="5">Transcriptional regulator</fullName>
    </submittedName>
</protein>
<dbReference type="PRINTS" id="PR00035">
    <property type="entry name" value="HTHGNTR"/>
</dbReference>
<dbReference type="Proteomes" id="UP000067598">
    <property type="component" value="Unassembled WGS sequence"/>
</dbReference>
<dbReference type="PANTHER" id="PTHR44846:SF1">
    <property type="entry name" value="MANNOSYL-D-GLYCERATE TRANSPORT_METABOLISM SYSTEM REPRESSOR MNGR-RELATED"/>
    <property type="match status" value="1"/>
</dbReference>
<keyword evidence="2" id="KW-0238">DNA-binding</keyword>
<feature type="domain" description="HTH gntR-type" evidence="4">
    <location>
        <begin position="3"/>
        <end position="71"/>
    </location>
</feature>
<organism evidence="5 6">
    <name type="scientific">Lactobacillus crispatus</name>
    <dbReference type="NCBI Taxonomy" id="47770"/>
    <lineage>
        <taxon>Bacteria</taxon>
        <taxon>Bacillati</taxon>
        <taxon>Bacillota</taxon>
        <taxon>Bacilli</taxon>
        <taxon>Lactobacillales</taxon>
        <taxon>Lactobacillaceae</taxon>
        <taxon>Lactobacillus</taxon>
    </lineage>
</organism>
<dbReference type="SUPFAM" id="SSF46785">
    <property type="entry name" value="Winged helix' DNA-binding domain"/>
    <property type="match status" value="1"/>
</dbReference>
<dbReference type="Pfam" id="PF07702">
    <property type="entry name" value="UTRA"/>
    <property type="match status" value="1"/>
</dbReference>
<dbReference type="GO" id="GO:0003677">
    <property type="term" value="F:DNA binding"/>
    <property type="evidence" value="ECO:0007669"/>
    <property type="project" value="UniProtKB-KW"/>
</dbReference>
<reference evidence="5 6" key="1">
    <citation type="journal article" date="2016" name="Microbiology (Mosc.)">
        <title>Comparison of Lactobacillus crispatus isolates from Lactobacillus-dominated vaginal microbiomes with isolates from microbiomes containing bacterial vaginosis-associated bacteria.</title>
        <authorList>
            <person name="Abdelmaksoud A.A."/>
            <person name="Koparde V.N."/>
            <person name="Sheth N.U."/>
            <person name="Serrano M.G."/>
            <person name="Glascock A.L."/>
            <person name="Fettweis J.M."/>
            <person name="Strauss Iii J.F."/>
            <person name="Buck G.A."/>
            <person name="Jefferson K.K."/>
        </authorList>
    </citation>
    <scope>NUCLEOTIDE SEQUENCE [LARGE SCALE GENOMIC DNA]</scope>
    <source>
        <strain evidence="5 6">VMC3</strain>
    </source>
</reference>
<name>A0A125P606_9LACO</name>
<dbReference type="PATRIC" id="fig|47770.28.peg.1590"/>
<accession>A0A125P606</accession>
<dbReference type="InterPro" id="IPR036388">
    <property type="entry name" value="WH-like_DNA-bd_sf"/>
</dbReference>
<dbReference type="GO" id="GO:0003700">
    <property type="term" value="F:DNA-binding transcription factor activity"/>
    <property type="evidence" value="ECO:0007669"/>
    <property type="project" value="InterPro"/>
</dbReference>
<dbReference type="InterPro" id="IPR011663">
    <property type="entry name" value="UTRA"/>
</dbReference>
<dbReference type="RefSeq" id="WP_060462534.1">
    <property type="nucleotide sequence ID" value="NZ_AP025162.1"/>
</dbReference>
<dbReference type="EMBL" id="LJGP01000053">
    <property type="protein sequence ID" value="KWU02929.1"/>
    <property type="molecule type" value="Genomic_DNA"/>
</dbReference>
<dbReference type="PROSITE" id="PS50949">
    <property type="entry name" value="HTH_GNTR"/>
    <property type="match status" value="1"/>
</dbReference>
<dbReference type="Gene3D" id="3.40.1410.10">
    <property type="entry name" value="Chorismate lyase-like"/>
    <property type="match status" value="1"/>
</dbReference>
<dbReference type="InterPro" id="IPR036390">
    <property type="entry name" value="WH_DNA-bd_sf"/>
</dbReference>
<keyword evidence="3" id="KW-0804">Transcription</keyword>
<evidence type="ECO:0000256" key="2">
    <source>
        <dbReference type="ARBA" id="ARBA00023125"/>
    </source>
</evidence>
<dbReference type="SMART" id="SM00345">
    <property type="entry name" value="HTH_GNTR"/>
    <property type="match status" value="1"/>
</dbReference>
<dbReference type="CDD" id="cd07377">
    <property type="entry name" value="WHTH_GntR"/>
    <property type="match status" value="1"/>
</dbReference>
<proteinExistence type="predicted"/>
<gene>
    <name evidence="5" type="ORF">AEL95_09905</name>
</gene>
<dbReference type="GO" id="GO:0045892">
    <property type="term" value="P:negative regulation of DNA-templated transcription"/>
    <property type="evidence" value="ECO:0007669"/>
    <property type="project" value="TreeGrafter"/>
</dbReference>
<dbReference type="SMART" id="SM00866">
    <property type="entry name" value="UTRA"/>
    <property type="match status" value="1"/>
</dbReference>
<evidence type="ECO:0000313" key="5">
    <source>
        <dbReference type="EMBL" id="KWU02929.1"/>
    </source>
</evidence>
<sequence length="237" mass="27218">MPSPKYLEIQNLLLQRIKNGDYQEGQLIPKEVNLAEQLNVSRPTVRHAIRNLVQAGYLERRKKRGTIVTQTKIKQQFTHVIESYNTEIQNNGLVAKTQVLNFSTEKASDEVAEALTIKPNTEVYKLVRLRSADNKPVVFVVTYLPIAQLSDLQKIDFTHHSLYSELAKAGLEITHVSRKIEVHPATEEEAQLLETDIKAPIFYFHTIGFTKDHRALEYSIASYRGDLNYFMVEIDKH</sequence>
<dbReference type="Pfam" id="PF00392">
    <property type="entry name" value="GntR"/>
    <property type="match status" value="1"/>
</dbReference>
<evidence type="ECO:0000256" key="1">
    <source>
        <dbReference type="ARBA" id="ARBA00023015"/>
    </source>
</evidence>